<proteinExistence type="inferred from homology"/>
<dbReference type="Pfam" id="PF07065">
    <property type="entry name" value="D123"/>
    <property type="match status" value="1"/>
</dbReference>
<evidence type="ECO:0000313" key="3">
    <source>
        <dbReference type="Proteomes" id="UP000002009"/>
    </source>
</evidence>
<protein>
    <recommendedName>
        <fullName evidence="4">Cell division cycle protein 123</fullName>
    </recommendedName>
</protein>
<dbReference type="RefSeq" id="XP_002505218.1">
    <property type="nucleotide sequence ID" value="XM_002505172.1"/>
</dbReference>
<dbReference type="InterPro" id="IPR009772">
    <property type="entry name" value="CDC123"/>
</dbReference>
<feature type="non-terminal residue" evidence="2">
    <location>
        <position position="243"/>
    </location>
</feature>
<organism evidence="2 3">
    <name type="scientific">Micromonas commoda (strain RCC299 / NOUM17 / CCMP2709)</name>
    <name type="common">Picoplanktonic green alga</name>
    <dbReference type="NCBI Taxonomy" id="296587"/>
    <lineage>
        <taxon>Eukaryota</taxon>
        <taxon>Viridiplantae</taxon>
        <taxon>Chlorophyta</taxon>
        <taxon>Mamiellophyceae</taxon>
        <taxon>Mamiellales</taxon>
        <taxon>Mamiellaceae</taxon>
        <taxon>Micromonas</taxon>
    </lineage>
</organism>
<dbReference type="GeneID" id="8247640"/>
<reference evidence="2 3" key="1">
    <citation type="journal article" date="2009" name="Science">
        <title>Green evolution and dynamic adaptations revealed by genomes of the marine picoeukaryotes Micromonas.</title>
        <authorList>
            <person name="Worden A.Z."/>
            <person name="Lee J.H."/>
            <person name="Mock T."/>
            <person name="Rouze P."/>
            <person name="Simmons M.P."/>
            <person name="Aerts A.L."/>
            <person name="Allen A.E."/>
            <person name="Cuvelier M.L."/>
            <person name="Derelle E."/>
            <person name="Everett M.V."/>
            <person name="Foulon E."/>
            <person name="Grimwood J."/>
            <person name="Gundlach H."/>
            <person name="Henrissat B."/>
            <person name="Napoli C."/>
            <person name="McDonald S.M."/>
            <person name="Parker M.S."/>
            <person name="Rombauts S."/>
            <person name="Salamov A."/>
            <person name="Von Dassow P."/>
            <person name="Badger J.H."/>
            <person name="Coutinho P.M."/>
            <person name="Demir E."/>
            <person name="Dubchak I."/>
            <person name="Gentemann C."/>
            <person name="Eikrem W."/>
            <person name="Gready J.E."/>
            <person name="John U."/>
            <person name="Lanier W."/>
            <person name="Lindquist E.A."/>
            <person name="Lucas S."/>
            <person name="Mayer K.F."/>
            <person name="Moreau H."/>
            <person name="Not F."/>
            <person name="Otillar R."/>
            <person name="Panaud O."/>
            <person name="Pangilinan J."/>
            <person name="Paulsen I."/>
            <person name="Piegu B."/>
            <person name="Poliakov A."/>
            <person name="Robbens S."/>
            <person name="Schmutz J."/>
            <person name="Toulza E."/>
            <person name="Wyss T."/>
            <person name="Zelensky A."/>
            <person name="Zhou K."/>
            <person name="Armbrust E.V."/>
            <person name="Bhattacharya D."/>
            <person name="Goodenough U.W."/>
            <person name="Van de Peer Y."/>
            <person name="Grigoriev I.V."/>
        </authorList>
    </citation>
    <scope>NUCLEOTIDE SEQUENCE [LARGE SCALE GENOMIC DNA]</scope>
    <source>
        <strain evidence="3">RCC299 / NOUM17</strain>
    </source>
</reference>
<evidence type="ECO:0008006" key="4">
    <source>
        <dbReference type="Google" id="ProtNLM"/>
    </source>
</evidence>
<dbReference type="STRING" id="296587.C1EE49"/>
<dbReference type="eggNOG" id="KOG2983">
    <property type="taxonomic scope" value="Eukaryota"/>
</dbReference>
<dbReference type="InParanoid" id="C1EE49"/>
<dbReference type="PANTHER" id="PTHR15323">
    <property type="entry name" value="D123 PROTEIN"/>
    <property type="match status" value="1"/>
</dbReference>
<dbReference type="KEGG" id="mis:MICPUN_70546"/>
<dbReference type="EMBL" id="CP001330">
    <property type="protein sequence ID" value="ACO66476.1"/>
    <property type="molecule type" value="Genomic_DNA"/>
</dbReference>
<feature type="non-terminal residue" evidence="2">
    <location>
        <position position="1"/>
    </location>
</feature>
<dbReference type="AlphaFoldDB" id="C1EE49"/>
<evidence type="ECO:0000313" key="2">
    <source>
        <dbReference type="EMBL" id="ACO66476.1"/>
    </source>
</evidence>
<name>C1EE49_MICCC</name>
<dbReference type="PANTHER" id="PTHR15323:SF6">
    <property type="entry name" value="CELL DIVISION CYCLE PROTEIN 123 HOMOLOG"/>
    <property type="match status" value="1"/>
</dbReference>
<gene>
    <name evidence="2" type="ORF">MICPUN_70546</name>
</gene>
<dbReference type="GO" id="GO:0005737">
    <property type="term" value="C:cytoplasm"/>
    <property type="evidence" value="ECO:0007669"/>
    <property type="project" value="TreeGrafter"/>
</dbReference>
<comment type="similarity">
    <text evidence="1">Belongs to the CDC123 family.</text>
</comment>
<sequence length="243" mass="26805">LALPPDFVAYLLEDGLSLAADSQAMPARIRPDIAEQMESAFTLSDEEDDAGVADARHFPELEDAMREAIESLGGAVTPKLTWSSPKDAVWMATTNDTRCQNPAEVMLLLKASDAVAYDLQDAYAQCVDASESSSAALTTGVVLTLRKWAGLSPSMEFRCFVRRGNLRGVCQRDVANFYPFLPEQVGQIEEAIAVFWQENVHGVFPVVDYVMDVYVTSRKKVKIVDFNPYGGATLPLLFDWNEL</sequence>
<dbReference type="Proteomes" id="UP000002009">
    <property type="component" value="Chromosome 11"/>
</dbReference>
<keyword evidence="3" id="KW-1185">Reference proteome</keyword>
<dbReference type="OMA" id="TFPDPNF"/>
<accession>C1EE49</accession>
<dbReference type="OrthoDB" id="498146at2759"/>
<dbReference type="FunCoup" id="C1EE49">
    <property type="interactions" value="1639"/>
</dbReference>
<evidence type="ECO:0000256" key="1">
    <source>
        <dbReference type="ARBA" id="ARBA00011047"/>
    </source>
</evidence>